<dbReference type="RefSeq" id="WP_068461883.1">
    <property type="nucleotide sequence ID" value="NZ_LMTR01000063.1"/>
</dbReference>
<accession>A0A125NUS3</accession>
<evidence type="ECO:0000256" key="4">
    <source>
        <dbReference type="PROSITE-ProRule" id="PRU00433"/>
    </source>
</evidence>
<keyword evidence="5" id="KW-0732">Signal</keyword>
<name>A0A125NUS3_HYPSL</name>
<feature type="chain" id="PRO_5007178230" description="Cytochrome c domain-containing protein" evidence="5">
    <location>
        <begin position="37"/>
        <end position="122"/>
    </location>
</feature>
<evidence type="ECO:0000313" key="7">
    <source>
        <dbReference type="EMBL" id="KWT67545.1"/>
    </source>
</evidence>
<evidence type="ECO:0000256" key="5">
    <source>
        <dbReference type="SAM" id="SignalP"/>
    </source>
</evidence>
<keyword evidence="3 4" id="KW-0408">Iron</keyword>
<dbReference type="Proteomes" id="UP000059074">
    <property type="component" value="Unassembled WGS sequence"/>
</dbReference>
<dbReference type="Pfam" id="PF13442">
    <property type="entry name" value="Cytochrome_CBB3"/>
    <property type="match status" value="1"/>
</dbReference>
<dbReference type="PROSITE" id="PS51007">
    <property type="entry name" value="CYTC"/>
    <property type="match status" value="1"/>
</dbReference>
<gene>
    <name evidence="7" type="ORF">APY04_1904</name>
</gene>
<feature type="signal peptide" evidence="5">
    <location>
        <begin position="1"/>
        <end position="36"/>
    </location>
</feature>
<evidence type="ECO:0000313" key="8">
    <source>
        <dbReference type="Proteomes" id="UP000059074"/>
    </source>
</evidence>
<dbReference type="OrthoDB" id="7873796at2"/>
<dbReference type="GO" id="GO:0020037">
    <property type="term" value="F:heme binding"/>
    <property type="evidence" value="ECO:0007669"/>
    <property type="project" value="InterPro"/>
</dbReference>
<dbReference type="InterPro" id="IPR036909">
    <property type="entry name" value="Cyt_c-like_dom_sf"/>
</dbReference>
<proteinExistence type="predicted"/>
<organism evidence="7 8">
    <name type="scientific">Hyphomicrobium sulfonivorans</name>
    <dbReference type="NCBI Taxonomy" id="121290"/>
    <lineage>
        <taxon>Bacteria</taxon>
        <taxon>Pseudomonadati</taxon>
        <taxon>Pseudomonadota</taxon>
        <taxon>Alphaproteobacteria</taxon>
        <taxon>Hyphomicrobiales</taxon>
        <taxon>Hyphomicrobiaceae</taxon>
        <taxon>Hyphomicrobium</taxon>
    </lineage>
</organism>
<protein>
    <recommendedName>
        <fullName evidence="6">Cytochrome c domain-containing protein</fullName>
    </recommendedName>
</protein>
<dbReference type="GO" id="GO:0009055">
    <property type="term" value="F:electron transfer activity"/>
    <property type="evidence" value="ECO:0007669"/>
    <property type="project" value="InterPro"/>
</dbReference>
<sequence>MSIWPRFSGTSAAHKFARLTCVVFAVAAVLPAAAHAQTDADTIRKGHELAISLCAECHLNPGQGEKQGALGIPGFSAVANRPLQTYDGVVSWLASIPPMMPNHNLSQDEMHALAAYIMSLRK</sequence>
<keyword evidence="8" id="KW-1185">Reference proteome</keyword>
<keyword evidence="1 4" id="KW-0349">Heme</keyword>
<comment type="caution">
    <text evidence="7">The sequence shown here is derived from an EMBL/GenBank/DDBJ whole genome shotgun (WGS) entry which is preliminary data.</text>
</comment>
<feature type="domain" description="Cytochrome c" evidence="6">
    <location>
        <begin position="41"/>
        <end position="121"/>
    </location>
</feature>
<dbReference type="PATRIC" id="fig|121290.4.peg.1293"/>
<evidence type="ECO:0000259" key="6">
    <source>
        <dbReference type="PROSITE" id="PS51007"/>
    </source>
</evidence>
<dbReference type="GO" id="GO:0046872">
    <property type="term" value="F:metal ion binding"/>
    <property type="evidence" value="ECO:0007669"/>
    <property type="project" value="UniProtKB-KW"/>
</dbReference>
<dbReference type="Gene3D" id="1.10.760.10">
    <property type="entry name" value="Cytochrome c-like domain"/>
    <property type="match status" value="1"/>
</dbReference>
<evidence type="ECO:0000256" key="1">
    <source>
        <dbReference type="ARBA" id="ARBA00022617"/>
    </source>
</evidence>
<dbReference type="EMBL" id="LMTR01000063">
    <property type="protein sequence ID" value="KWT67545.1"/>
    <property type="molecule type" value="Genomic_DNA"/>
</dbReference>
<dbReference type="InterPro" id="IPR009056">
    <property type="entry name" value="Cyt_c-like_dom"/>
</dbReference>
<dbReference type="STRING" id="121290.APY04_1904"/>
<keyword evidence="2 4" id="KW-0479">Metal-binding</keyword>
<reference evidence="7 8" key="1">
    <citation type="submission" date="2015-10" db="EMBL/GenBank/DDBJ databases">
        <title>Transcriptomic analysis of a linuron degrading triple-species bacterial consortium.</title>
        <authorList>
            <person name="Albers P."/>
        </authorList>
    </citation>
    <scope>NUCLEOTIDE SEQUENCE [LARGE SCALE GENOMIC DNA]</scope>
    <source>
        <strain evidence="7 8">WDL6</strain>
    </source>
</reference>
<dbReference type="SUPFAM" id="SSF46626">
    <property type="entry name" value="Cytochrome c"/>
    <property type="match status" value="1"/>
</dbReference>
<evidence type="ECO:0000256" key="2">
    <source>
        <dbReference type="ARBA" id="ARBA00022723"/>
    </source>
</evidence>
<dbReference type="AlphaFoldDB" id="A0A125NUS3"/>
<evidence type="ECO:0000256" key="3">
    <source>
        <dbReference type="ARBA" id="ARBA00023004"/>
    </source>
</evidence>